<dbReference type="PANTHER" id="PTHR23095">
    <property type="entry name" value="PARANEOPLASTIC ANTIGEN"/>
    <property type="match status" value="1"/>
</dbReference>
<evidence type="ECO:0000313" key="5">
    <source>
        <dbReference type="Proteomes" id="UP000230750"/>
    </source>
</evidence>
<dbReference type="AlphaFoldDB" id="A0A2G8K128"/>
<dbReference type="SMART" id="SM00343">
    <property type="entry name" value="ZnF_C2HC"/>
    <property type="match status" value="1"/>
</dbReference>
<reference evidence="4 5" key="1">
    <citation type="journal article" date="2017" name="PLoS Biol.">
        <title>The sea cucumber genome provides insights into morphological evolution and visceral regeneration.</title>
        <authorList>
            <person name="Zhang X."/>
            <person name="Sun L."/>
            <person name="Yuan J."/>
            <person name="Sun Y."/>
            <person name="Gao Y."/>
            <person name="Zhang L."/>
            <person name="Li S."/>
            <person name="Dai H."/>
            <person name="Hamel J.F."/>
            <person name="Liu C."/>
            <person name="Yu Y."/>
            <person name="Liu S."/>
            <person name="Lin W."/>
            <person name="Guo K."/>
            <person name="Jin S."/>
            <person name="Xu P."/>
            <person name="Storey K.B."/>
            <person name="Huan P."/>
            <person name="Zhang T."/>
            <person name="Zhou Y."/>
            <person name="Zhang J."/>
            <person name="Lin C."/>
            <person name="Li X."/>
            <person name="Xing L."/>
            <person name="Huo D."/>
            <person name="Sun M."/>
            <person name="Wang L."/>
            <person name="Mercier A."/>
            <person name="Li F."/>
            <person name="Yang H."/>
            <person name="Xiang J."/>
        </authorList>
    </citation>
    <scope>NUCLEOTIDE SEQUENCE [LARGE SCALE GENOMIC DNA]</scope>
    <source>
        <strain evidence="4">Shaxun</strain>
        <tissue evidence="4">Muscle</tissue>
    </source>
</reference>
<keyword evidence="1" id="KW-0479">Metal-binding</keyword>
<feature type="region of interest" description="Disordered" evidence="2">
    <location>
        <begin position="178"/>
        <end position="212"/>
    </location>
</feature>
<evidence type="ECO:0000259" key="3">
    <source>
        <dbReference type="PROSITE" id="PS50158"/>
    </source>
</evidence>
<dbReference type="PROSITE" id="PS50158">
    <property type="entry name" value="ZF_CCHC"/>
    <property type="match status" value="1"/>
</dbReference>
<proteinExistence type="predicted"/>
<protein>
    <recommendedName>
        <fullName evidence="3">CCHC-type domain-containing protein</fullName>
    </recommendedName>
</protein>
<dbReference type="InterPro" id="IPR001878">
    <property type="entry name" value="Znf_CCHC"/>
</dbReference>
<keyword evidence="1" id="KW-0862">Zinc</keyword>
<evidence type="ECO:0000256" key="1">
    <source>
        <dbReference type="PROSITE-ProRule" id="PRU00047"/>
    </source>
</evidence>
<dbReference type="Pfam" id="PF14893">
    <property type="entry name" value="PNMA"/>
    <property type="match status" value="1"/>
</dbReference>
<dbReference type="Pfam" id="PF00098">
    <property type="entry name" value="zf-CCHC"/>
    <property type="match status" value="1"/>
</dbReference>
<feature type="domain" description="CCHC-type" evidence="3">
    <location>
        <begin position="253"/>
        <end position="268"/>
    </location>
</feature>
<dbReference type="GO" id="GO:0003676">
    <property type="term" value="F:nucleic acid binding"/>
    <property type="evidence" value="ECO:0007669"/>
    <property type="project" value="InterPro"/>
</dbReference>
<evidence type="ECO:0000256" key="2">
    <source>
        <dbReference type="SAM" id="MobiDB-lite"/>
    </source>
</evidence>
<dbReference type="PANTHER" id="PTHR23095:SF46">
    <property type="entry name" value="GAG PROTEIN"/>
    <property type="match status" value="1"/>
</dbReference>
<gene>
    <name evidence="4" type="ORF">BSL78_21470</name>
</gene>
<dbReference type="SUPFAM" id="SSF57756">
    <property type="entry name" value="Retrovirus zinc finger-like domains"/>
    <property type="match status" value="1"/>
</dbReference>
<dbReference type="Gene3D" id="4.10.60.10">
    <property type="entry name" value="Zinc finger, CCHC-type"/>
    <property type="match status" value="1"/>
</dbReference>
<accession>A0A2G8K128</accession>
<keyword evidence="5" id="KW-1185">Reference proteome</keyword>
<dbReference type="OrthoDB" id="10063881at2759"/>
<dbReference type="GO" id="GO:0008270">
    <property type="term" value="F:zinc ion binding"/>
    <property type="evidence" value="ECO:0007669"/>
    <property type="project" value="UniProtKB-KW"/>
</dbReference>
<evidence type="ECO:0000313" key="4">
    <source>
        <dbReference type="EMBL" id="PIK41665.1"/>
    </source>
</evidence>
<dbReference type="Proteomes" id="UP000230750">
    <property type="component" value="Unassembled WGS sequence"/>
</dbReference>
<organism evidence="4 5">
    <name type="scientific">Stichopus japonicus</name>
    <name type="common">Sea cucumber</name>
    <dbReference type="NCBI Taxonomy" id="307972"/>
    <lineage>
        <taxon>Eukaryota</taxon>
        <taxon>Metazoa</taxon>
        <taxon>Echinodermata</taxon>
        <taxon>Eleutherozoa</taxon>
        <taxon>Echinozoa</taxon>
        <taxon>Holothuroidea</taxon>
        <taxon>Aspidochirotacea</taxon>
        <taxon>Aspidochirotida</taxon>
        <taxon>Stichopodidae</taxon>
        <taxon>Apostichopus</taxon>
    </lineage>
</organism>
<dbReference type="EMBL" id="MRZV01000998">
    <property type="protein sequence ID" value="PIK41665.1"/>
    <property type="molecule type" value="Genomic_DNA"/>
</dbReference>
<name>A0A2G8K128_STIJA</name>
<comment type="caution">
    <text evidence="4">The sequence shown here is derived from an EMBL/GenBank/DDBJ whole genome shotgun (WGS) entry which is preliminary data.</text>
</comment>
<dbReference type="InterPro" id="IPR048270">
    <property type="entry name" value="PNMA_C"/>
</dbReference>
<dbReference type="InterPro" id="IPR026523">
    <property type="entry name" value="PNMA"/>
</dbReference>
<dbReference type="InterPro" id="IPR036875">
    <property type="entry name" value="Znf_CCHC_sf"/>
</dbReference>
<keyword evidence="1" id="KW-0863">Zinc-finger</keyword>
<sequence length="295" mass="33705">MTWRLQGRCGESKPRPGEVSFETWKYEVLGVSKEGLYSPSLITPIVRRSRGQPGEVVRFLGPDSTIAEIISKLEQLYGTVESGAVLLQQVYLSRQESNESASDFGRRLQLLILRACDRGGITKEAQDSTLRITYWQGLNDEHLKNVTRHKVEQAQDFGEVMCIIRGAEQEIMESKKFHESRFKQAPKRIQSQSVQENTEKQPKCSEPNDSSNVMNRLMKRLDKLEQREQGNPAKINPVRQMGGQANPRGQFVCYRCGQEGHIVKGCRNPPTEEWLRKQTKRAHLNEQGTLKVDQH</sequence>